<dbReference type="SUPFAM" id="SSF53244">
    <property type="entry name" value="MurD-like peptide ligases, peptide-binding domain"/>
    <property type="match status" value="1"/>
</dbReference>
<evidence type="ECO:0000256" key="3">
    <source>
        <dbReference type="ARBA" id="ARBA00022618"/>
    </source>
</evidence>
<feature type="domain" description="Mur ligase C-terminal" evidence="13">
    <location>
        <begin position="312"/>
        <end position="432"/>
    </location>
</feature>
<dbReference type="RefSeq" id="WP_349135242.1">
    <property type="nucleotide sequence ID" value="NZ_JBBMFF010000166.1"/>
</dbReference>
<gene>
    <name evidence="10 15" type="primary">murF</name>
    <name evidence="15" type="ORF">WMO66_04755</name>
</gene>
<comment type="pathway">
    <text evidence="10 11">Cell wall biogenesis; peptidoglycan biosynthesis.</text>
</comment>
<dbReference type="EMBL" id="JBBMFF010000166">
    <property type="protein sequence ID" value="MEQ2510565.1"/>
    <property type="molecule type" value="Genomic_DNA"/>
</dbReference>
<dbReference type="InterPro" id="IPR036565">
    <property type="entry name" value="Mur-like_cat_sf"/>
</dbReference>
<dbReference type="Gene3D" id="3.90.190.20">
    <property type="entry name" value="Mur ligase, C-terminal domain"/>
    <property type="match status" value="1"/>
</dbReference>
<sequence>MSNKTLTLGQAAAWCGGQIAPELEERPFFGANFDSRLIRPGELFAALPGARDGHDFAASALERGAAAVLASRPVDGPAIYVEDTSRALRDIARGYRESLPCRCVGITGSVGKTTTKEMIAAVLRTALRTQWTEKNYNNEIGLPVSVLRLKPDCEAAVLEMGMNHFGELSVLTRIAQPDLAVITNIGTMHIENLGSREGILRAKLEILEGLRPGGRVIFNGDDALLRPLAARYHAVCFGLSEGCDVRASRVCESAEGSKFTVHAFGKSFEAALSVPGLHNVLDALAAAAVGLLLGLSPEQIAEGLRSYAPLRQRVSHAAGMTIIDDCYNAGPESMRAALRVLAGTPTEGRRIAVLGGMLELGDFAPELHAGVGREAAKTADLLLAYGPCSECYVQGAHEAGLAGARAFATHDALVAALEETCRAGDTLLFKGSHGMHMEQVLARLLKTKEHMGE</sequence>
<keyword evidence="8 10" id="KW-0131">Cell cycle</keyword>
<dbReference type="InterPro" id="IPR004101">
    <property type="entry name" value="Mur_ligase_C"/>
</dbReference>
<keyword evidence="9 10" id="KW-0961">Cell wall biogenesis/degradation</keyword>
<keyword evidence="5 10" id="KW-0067">ATP-binding</keyword>
<dbReference type="SUPFAM" id="SSF63418">
    <property type="entry name" value="MurE/MurF N-terminal domain"/>
    <property type="match status" value="1"/>
</dbReference>
<evidence type="ECO:0000313" key="15">
    <source>
        <dbReference type="EMBL" id="MEQ2510565.1"/>
    </source>
</evidence>
<comment type="catalytic activity">
    <reaction evidence="10 11">
        <text>D-alanyl-D-alanine + UDP-N-acetyl-alpha-D-muramoyl-L-alanyl-gamma-D-glutamyl-meso-2,6-diaminopimelate + ATP = UDP-N-acetyl-alpha-D-muramoyl-L-alanyl-gamma-D-glutamyl-meso-2,6-diaminopimeloyl-D-alanyl-D-alanine + ADP + phosphate + H(+)</text>
        <dbReference type="Rhea" id="RHEA:28374"/>
        <dbReference type="ChEBI" id="CHEBI:15378"/>
        <dbReference type="ChEBI" id="CHEBI:30616"/>
        <dbReference type="ChEBI" id="CHEBI:43474"/>
        <dbReference type="ChEBI" id="CHEBI:57822"/>
        <dbReference type="ChEBI" id="CHEBI:61386"/>
        <dbReference type="ChEBI" id="CHEBI:83905"/>
        <dbReference type="ChEBI" id="CHEBI:456216"/>
        <dbReference type="EC" id="6.3.2.10"/>
    </reaction>
</comment>
<dbReference type="InterPro" id="IPR036615">
    <property type="entry name" value="Mur_ligase_C_dom_sf"/>
</dbReference>
<evidence type="ECO:0000256" key="4">
    <source>
        <dbReference type="ARBA" id="ARBA00022741"/>
    </source>
</evidence>
<dbReference type="Gene3D" id="3.40.1190.10">
    <property type="entry name" value="Mur-like, catalytic domain"/>
    <property type="match status" value="1"/>
</dbReference>
<keyword evidence="7 10" id="KW-0573">Peptidoglycan synthesis</keyword>
<dbReference type="InterPro" id="IPR035911">
    <property type="entry name" value="MurE/MurF_N"/>
</dbReference>
<dbReference type="Pfam" id="PF01225">
    <property type="entry name" value="Mur_ligase"/>
    <property type="match status" value="1"/>
</dbReference>
<evidence type="ECO:0000256" key="1">
    <source>
        <dbReference type="ARBA" id="ARBA00022490"/>
    </source>
</evidence>
<keyword evidence="2 10" id="KW-0436">Ligase</keyword>
<evidence type="ECO:0000256" key="11">
    <source>
        <dbReference type="RuleBase" id="RU004136"/>
    </source>
</evidence>
<comment type="caution">
    <text evidence="15">The sequence shown here is derived from an EMBL/GenBank/DDBJ whole genome shotgun (WGS) entry which is preliminary data.</text>
</comment>
<dbReference type="PANTHER" id="PTHR43024">
    <property type="entry name" value="UDP-N-ACETYLMURAMOYL-TRIPEPTIDE--D-ALANYL-D-ALANINE LIGASE"/>
    <property type="match status" value="1"/>
</dbReference>
<keyword evidence="1 10" id="KW-0963">Cytoplasm</keyword>
<dbReference type="NCBIfam" id="TIGR01143">
    <property type="entry name" value="murF"/>
    <property type="match status" value="1"/>
</dbReference>
<dbReference type="Proteomes" id="UP001491552">
    <property type="component" value="Unassembled WGS sequence"/>
</dbReference>
<evidence type="ECO:0000259" key="14">
    <source>
        <dbReference type="Pfam" id="PF08245"/>
    </source>
</evidence>
<keyword evidence="6 10" id="KW-0133">Cell shape</keyword>
<dbReference type="InterPro" id="IPR051046">
    <property type="entry name" value="MurCDEF_CellWall_CoF430Synth"/>
</dbReference>
<dbReference type="SUPFAM" id="SSF53623">
    <property type="entry name" value="MurD-like peptide ligases, catalytic domain"/>
    <property type="match status" value="1"/>
</dbReference>
<dbReference type="InterPro" id="IPR005863">
    <property type="entry name" value="UDP-N-AcMur_synth"/>
</dbReference>
<dbReference type="Pfam" id="PF02875">
    <property type="entry name" value="Mur_ligase_C"/>
    <property type="match status" value="1"/>
</dbReference>
<comment type="function">
    <text evidence="10 11">Involved in cell wall formation. Catalyzes the final step in the synthesis of UDP-N-acetylmuramoyl-pentapeptide, the precursor of murein.</text>
</comment>
<evidence type="ECO:0000256" key="5">
    <source>
        <dbReference type="ARBA" id="ARBA00022840"/>
    </source>
</evidence>
<evidence type="ECO:0000256" key="7">
    <source>
        <dbReference type="ARBA" id="ARBA00022984"/>
    </source>
</evidence>
<evidence type="ECO:0000256" key="2">
    <source>
        <dbReference type="ARBA" id="ARBA00022598"/>
    </source>
</evidence>
<evidence type="ECO:0000259" key="12">
    <source>
        <dbReference type="Pfam" id="PF01225"/>
    </source>
</evidence>
<evidence type="ECO:0000259" key="13">
    <source>
        <dbReference type="Pfam" id="PF02875"/>
    </source>
</evidence>
<accession>A0ABV1G574</accession>
<proteinExistence type="inferred from homology"/>
<evidence type="ECO:0000256" key="10">
    <source>
        <dbReference type="HAMAP-Rule" id="MF_02019"/>
    </source>
</evidence>
<comment type="subcellular location">
    <subcellularLocation>
        <location evidence="10 11">Cytoplasm</location>
    </subcellularLocation>
</comment>
<evidence type="ECO:0000256" key="8">
    <source>
        <dbReference type="ARBA" id="ARBA00023306"/>
    </source>
</evidence>
<keyword evidence="4 10" id="KW-0547">Nucleotide-binding</keyword>
<dbReference type="InterPro" id="IPR013221">
    <property type="entry name" value="Mur_ligase_cen"/>
</dbReference>
<keyword evidence="3 10" id="KW-0132">Cell division</keyword>
<evidence type="ECO:0000256" key="6">
    <source>
        <dbReference type="ARBA" id="ARBA00022960"/>
    </source>
</evidence>
<evidence type="ECO:0000313" key="16">
    <source>
        <dbReference type="Proteomes" id="UP001491552"/>
    </source>
</evidence>
<dbReference type="HAMAP" id="MF_02019">
    <property type="entry name" value="MurF"/>
    <property type="match status" value="1"/>
</dbReference>
<dbReference type="Gene3D" id="3.40.1390.10">
    <property type="entry name" value="MurE/MurF, N-terminal domain"/>
    <property type="match status" value="1"/>
</dbReference>
<feature type="domain" description="Mur ligase N-terminal catalytic" evidence="12">
    <location>
        <begin position="33"/>
        <end position="79"/>
    </location>
</feature>
<feature type="binding site" evidence="10">
    <location>
        <begin position="108"/>
        <end position="114"/>
    </location>
    <ligand>
        <name>ATP</name>
        <dbReference type="ChEBI" id="CHEBI:30616"/>
    </ligand>
</feature>
<evidence type="ECO:0000256" key="9">
    <source>
        <dbReference type="ARBA" id="ARBA00023316"/>
    </source>
</evidence>
<feature type="domain" description="Mur ligase central" evidence="14">
    <location>
        <begin position="106"/>
        <end position="289"/>
    </location>
</feature>
<comment type="similarity">
    <text evidence="10">Belongs to the MurCDEF family. MurF subfamily.</text>
</comment>
<dbReference type="PANTHER" id="PTHR43024:SF1">
    <property type="entry name" value="UDP-N-ACETYLMURAMOYL-TRIPEPTIDE--D-ALANYL-D-ALANINE LIGASE"/>
    <property type="match status" value="1"/>
</dbReference>
<keyword evidence="16" id="KW-1185">Reference proteome</keyword>
<dbReference type="GO" id="GO:0047480">
    <property type="term" value="F:UDP-N-acetylmuramoyl-tripeptide-D-alanyl-D-alanine ligase activity"/>
    <property type="evidence" value="ECO:0007669"/>
    <property type="project" value="UniProtKB-EC"/>
</dbReference>
<dbReference type="InterPro" id="IPR000713">
    <property type="entry name" value="Mur_ligase_N"/>
</dbReference>
<reference evidence="15 16" key="1">
    <citation type="submission" date="2024-03" db="EMBL/GenBank/DDBJ databases">
        <title>Human intestinal bacterial collection.</title>
        <authorList>
            <person name="Pauvert C."/>
            <person name="Hitch T.C.A."/>
            <person name="Clavel T."/>
        </authorList>
    </citation>
    <scope>NUCLEOTIDE SEQUENCE [LARGE SCALE GENOMIC DNA]</scope>
    <source>
        <strain evidence="15 16">CLA-AA-H192</strain>
    </source>
</reference>
<dbReference type="Pfam" id="PF08245">
    <property type="entry name" value="Mur_ligase_M"/>
    <property type="match status" value="1"/>
</dbReference>
<organism evidence="15 16">
    <name type="scientific">Faecousia intestinalis</name>
    <dbReference type="NCBI Taxonomy" id="3133167"/>
    <lineage>
        <taxon>Bacteria</taxon>
        <taxon>Bacillati</taxon>
        <taxon>Bacillota</taxon>
        <taxon>Clostridia</taxon>
        <taxon>Eubacteriales</taxon>
        <taxon>Oscillospiraceae</taxon>
        <taxon>Faecousia</taxon>
    </lineage>
</organism>
<protein>
    <recommendedName>
        <fullName evidence="10 11">UDP-N-acetylmuramoyl-tripeptide--D-alanyl-D-alanine ligase</fullName>
        <ecNumber evidence="10 11">6.3.2.10</ecNumber>
    </recommendedName>
    <alternativeName>
        <fullName evidence="10">D-alanyl-D-alanine-adding enzyme</fullName>
    </alternativeName>
</protein>
<dbReference type="EC" id="6.3.2.10" evidence="10 11"/>
<name>A0ABV1G574_9FIRM</name>